<sequence length="384" mass="44334">MSIILDSQSTQSDFRRGPYWYHESPFLPFGDSGGNHVGAPSLKASAMRGLLSDQSLINAGLFKHVPWKMAREIWEYLGTRGKQTLLMWQIMSTRYPKEFQRVSPLYSLRVRVPAKSIGSYIKMMDSSPENWDAVLSMSTAYASISDLVNVTQIKGLVALEINNEKREPIGLVVSNSHISAGMDDNLVHTWLQEVQSTGHLRQLQVLRLYEQKHLTSNIFWMLKGFPQLKLVILYQCPIITRYLNQKIEKSQDAALENDWVIRRFDRFPHESRRDCALKHLGPLLEVYRQIAESQAQGAESQTPLLKPCRSLLEFAIPYPTYDDPEKLQRRAHYAAKSIFIMTRADVSNRKRAPPHEERRPRDHGKRVMRKQRPNDTMDLLAEFL</sequence>
<evidence type="ECO:0000313" key="2">
    <source>
        <dbReference type="EMBL" id="EPS27729.1"/>
    </source>
</evidence>
<evidence type="ECO:0000256" key="1">
    <source>
        <dbReference type="SAM" id="MobiDB-lite"/>
    </source>
</evidence>
<protein>
    <submittedName>
        <fullName evidence="2">Uncharacterized protein</fullName>
    </submittedName>
</protein>
<feature type="compositionally biased region" description="Basic residues" evidence="1">
    <location>
        <begin position="361"/>
        <end position="371"/>
    </location>
</feature>
<dbReference type="AlphaFoldDB" id="S7ZBW3"/>
<dbReference type="EMBL" id="KB644410">
    <property type="protein sequence ID" value="EPS27729.1"/>
    <property type="molecule type" value="Genomic_DNA"/>
</dbReference>
<dbReference type="OrthoDB" id="5273928at2759"/>
<reference evidence="2 3" key="1">
    <citation type="journal article" date="2013" name="PLoS ONE">
        <title>Genomic and secretomic analyses reveal unique features of the lignocellulolytic enzyme system of Penicillium decumbens.</title>
        <authorList>
            <person name="Liu G."/>
            <person name="Zhang L."/>
            <person name="Wei X."/>
            <person name="Zou G."/>
            <person name="Qin Y."/>
            <person name="Ma L."/>
            <person name="Li J."/>
            <person name="Zheng H."/>
            <person name="Wang S."/>
            <person name="Wang C."/>
            <person name="Xun L."/>
            <person name="Zhao G.-P."/>
            <person name="Zhou Z."/>
            <person name="Qu Y."/>
        </authorList>
    </citation>
    <scope>NUCLEOTIDE SEQUENCE [LARGE SCALE GENOMIC DNA]</scope>
    <source>
        <strain evidence="3">114-2 / CGMCC 5302</strain>
    </source>
</reference>
<dbReference type="Proteomes" id="UP000019376">
    <property type="component" value="Unassembled WGS sequence"/>
</dbReference>
<gene>
    <name evidence="2" type="ORF">PDE_02673</name>
</gene>
<name>S7ZBW3_PENO1</name>
<evidence type="ECO:0000313" key="3">
    <source>
        <dbReference type="Proteomes" id="UP000019376"/>
    </source>
</evidence>
<keyword evidence="3" id="KW-1185">Reference proteome</keyword>
<dbReference type="eggNOG" id="ENOG502SDT6">
    <property type="taxonomic scope" value="Eukaryota"/>
</dbReference>
<feature type="region of interest" description="Disordered" evidence="1">
    <location>
        <begin position="345"/>
        <end position="374"/>
    </location>
</feature>
<organism evidence="2 3">
    <name type="scientific">Penicillium oxalicum (strain 114-2 / CGMCC 5302)</name>
    <name type="common">Penicillium decumbens</name>
    <dbReference type="NCBI Taxonomy" id="933388"/>
    <lineage>
        <taxon>Eukaryota</taxon>
        <taxon>Fungi</taxon>
        <taxon>Dikarya</taxon>
        <taxon>Ascomycota</taxon>
        <taxon>Pezizomycotina</taxon>
        <taxon>Eurotiomycetes</taxon>
        <taxon>Eurotiomycetidae</taxon>
        <taxon>Eurotiales</taxon>
        <taxon>Aspergillaceae</taxon>
        <taxon>Penicillium</taxon>
    </lineage>
</organism>
<dbReference type="HOGENOM" id="CLU_051524_0_0_1"/>
<dbReference type="PhylomeDB" id="S7ZBW3"/>
<accession>S7ZBW3</accession>
<proteinExistence type="predicted"/>